<dbReference type="InterPro" id="IPR038081">
    <property type="entry name" value="CalX-like_sf"/>
</dbReference>
<feature type="domain" description="Secretion system C-terminal sorting" evidence="7">
    <location>
        <begin position="585"/>
        <end position="652"/>
    </location>
</feature>
<dbReference type="InterPro" id="IPR026444">
    <property type="entry name" value="Secre_tail"/>
</dbReference>
<keyword evidence="9" id="KW-1185">Reference proteome</keyword>
<gene>
    <name evidence="8" type="ORF">ACFO5T_14645</name>
</gene>
<dbReference type="GO" id="GO:0004519">
    <property type="term" value="F:endonuclease activity"/>
    <property type="evidence" value="ECO:0007669"/>
    <property type="project" value="UniProtKB-KW"/>
</dbReference>
<evidence type="ECO:0000313" key="9">
    <source>
        <dbReference type="Proteomes" id="UP001595878"/>
    </source>
</evidence>
<feature type="chain" id="PRO_5045927708" evidence="6">
    <location>
        <begin position="21"/>
        <end position="653"/>
    </location>
</feature>
<proteinExistence type="inferred from homology"/>
<keyword evidence="3 6" id="KW-0732">Signal</keyword>
<dbReference type="PANTHER" id="PTHR33607:SF2">
    <property type="entry name" value="ENDONUCLEASE-1"/>
    <property type="match status" value="1"/>
</dbReference>
<evidence type="ECO:0000259" key="7">
    <source>
        <dbReference type="Pfam" id="PF18962"/>
    </source>
</evidence>
<reference evidence="9" key="1">
    <citation type="journal article" date="2019" name="Int. J. Syst. Evol. Microbiol.">
        <title>The Global Catalogue of Microorganisms (GCM) 10K type strain sequencing project: providing services to taxonomists for standard genome sequencing and annotation.</title>
        <authorList>
            <consortium name="The Broad Institute Genomics Platform"/>
            <consortium name="The Broad Institute Genome Sequencing Center for Infectious Disease"/>
            <person name="Wu L."/>
            <person name="Ma J."/>
        </authorList>
    </citation>
    <scope>NUCLEOTIDE SEQUENCE [LARGE SCALE GENOMIC DNA]</scope>
    <source>
        <strain evidence="9">CGMCC 4.7427</strain>
    </source>
</reference>
<evidence type="ECO:0000256" key="3">
    <source>
        <dbReference type="ARBA" id="ARBA00022729"/>
    </source>
</evidence>
<dbReference type="Pfam" id="PF04231">
    <property type="entry name" value="Endonuclease_1"/>
    <property type="match status" value="2"/>
</dbReference>
<dbReference type="InterPro" id="IPR007346">
    <property type="entry name" value="Endonuclease-I"/>
</dbReference>
<keyword evidence="4" id="KW-0378">Hydrolase</keyword>
<dbReference type="Gene3D" id="2.60.40.2030">
    <property type="match status" value="1"/>
</dbReference>
<dbReference type="SUPFAM" id="SSF141072">
    <property type="entry name" value="CalX-like"/>
    <property type="match status" value="1"/>
</dbReference>
<comment type="caution">
    <text evidence="8">The sequence shown here is derived from an EMBL/GenBank/DDBJ whole genome shotgun (WGS) entry which is preliminary data.</text>
</comment>
<dbReference type="NCBIfam" id="TIGR04183">
    <property type="entry name" value="Por_Secre_tail"/>
    <property type="match status" value="1"/>
</dbReference>
<dbReference type="Pfam" id="PF18962">
    <property type="entry name" value="Por_Secre_tail"/>
    <property type="match status" value="1"/>
</dbReference>
<dbReference type="InterPro" id="IPR044925">
    <property type="entry name" value="His-Me_finger_sf"/>
</dbReference>
<sequence length="653" mass="71023">MKHFYFVAFLISICCNPLIAQVTINELDADTPSTDDQEFIELLTTPETSLDGYVLVLFNGSSSGGDSSYFAFDLDGLVADVNGIVLIGSNNVVPVPDFILFDNTIQNGADAIAIYQGDEQDFPEGTLATTANLVDALVYDTNDSDDTNLLNLLGETAQINEGGNGASSSNSIQLNSTGGYDVTTPTPGQLNDGSGVVFNFIGASASQTAYNEGEEIIINFTTTTAVTNTTEFTFTLDNAGFNSADFTGETSVTIAAGASTGQTTITLIDDQDDEGDEELKITFGEMPEGFKRANDNVIIRIIDNDFTTASYGTPLAPTYDQVESTQPDGYYDSIDTLADDALVQALQDIIADPSIVRAQTYSDIIDILKEADQSPLNSNQVWLVYTEQQRPKLDFQTSGGSNEGLWNREHTYPRSRGGFNDIEYDQVADGIDIFTTTKADSLRHANSDAHALRAADGPENSSRSNQDYGEYSGPTGNQGSFYGDVARSIFFLTIRYNGLDVVSGNPANTTVGALGDLDILLDWHRNDPPDDYEMNRNNVIYNWQFNRNPFIDMPDLVEYIWGTNVGEQWTNPLGVEDNKLSDMTIYPNPSSGAITITAPQETGKVFLFDTLGREVYKDNFQSGSPIIHNLPSGVYIVKVMTSATATTRKLIVR</sequence>
<comment type="similarity">
    <text evidence="1">Belongs to the EndA/NucM nuclease family.</text>
</comment>
<organism evidence="8 9">
    <name type="scientific">Dokdonia genika</name>
    <dbReference type="NCBI Taxonomy" id="308113"/>
    <lineage>
        <taxon>Bacteria</taxon>
        <taxon>Pseudomonadati</taxon>
        <taxon>Bacteroidota</taxon>
        <taxon>Flavobacteriia</taxon>
        <taxon>Flavobacteriales</taxon>
        <taxon>Flavobacteriaceae</taxon>
        <taxon>Dokdonia</taxon>
    </lineage>
</organism>
<evidence type="ECO:0000256" key="6">
    <source>
        <dbReference type="SAM" id="SignalP"/>
    </source>
</evidence>
<dbReference type="SUPFAM" id="SSF54060">
    <property type="entry name" value="His-Me finger endonucleases"/>
    <property type="match status" value="1"/>
</dbReference>
<dbReference type="Proteomes" id="UP001595878">
    <property type="component" value="Unassembled WGS sequence"/>
</dbReference>
<evidence type="ECO:0000313" key="8">
    <source>
        <dbReference type="EMBL" id="MFC4691671.1"/>
    </source>
</evidence>
<evidence type="ECO:0000256" key="1">
    <source>
        <dbReference type="ARBA" id="ARBA00006429"/>
    </source>
</evidence>
<keyword evidence="8" id="KW-0255">Endonuclease</keyword>
<name>A0ABV9LD18_9FLAO</name>
<feature type="region of interest" description="Disordered" evidence="5">
    <location>
        <begin position="451"/>
        <end position="477"/>
    </location>
</feature>
<evidence type="ECO:0000256" key="4">
    <source>
        <dbReference type="ARBA" id="ARBA00022801"/>
    </source>
</evidence>
<dbReference type="EMBL" id="JBHSHB010000042">
    <property type="protein sequence ID" value="MFC4691671.1"/>
    <property type="molecule type" value="Genomic_DNA"/>
</dbReference>
<protein>
    <submittedName>
        <fullName evidence="8">Endonuclease</fullName>
    </submittedName>
</protein>
<feature type="signal peptide" evidence="6">
    <location>
        <begin position="1"/>
        <end position="20"/>
    </location>
</feature>
<evidence type="ECO:0000256" key="2">
    <source>
        <dbReference type="ARBA" id="ARBA00022722"/>
    </source>
</evidence>
<keyword evidence="2" id="KW-0540">Nuclease</keyword>
<dbReference type="PANTHER" id="PTHR33607">
    <property type="entry name" value="ENDONUCLEASE-1"/>
    <property type="match status" value="1"/>
</dbReference>
<dbReference type="RefSeq" id="WP_380035903.1">
    <property type="nucleotide sequence ID" value="NZ_JBHSHB010000042.1"/>
</dbReference>
<evidence type="ECO:0000256" key="5">
    <source>
        <dbReference type="SAM" id="MobiDB-lite"/>
    </source>
</evidence>
<accession>A0ABV9LD18</accession>